<reference evidence="2" key="1">
    <citation type="submission" date="2020-01" db="EMBL/GenBank/DDBJ databases">
        <title>Bacteria Cultured from War Wounds Associated with the Conflict in Eastern Ukraine.</title>
        <authorList>
            <person name="Snesrud E."/>
            <person name="Galac M.R."/>
            <person name="Mc Gann P."/>
            <person name="Valentine K."/>
            <person name="Viacheslav K."/>
        </authorList>
    </citation>
    <scope>NUCLEOTIDE SEQUENCE</scope>
    <source>
        <strain evidence="2">VNMU148</strain>
    </source>
</reference>
<evidence type="ECO:0000313" key="3">
    <source>
        <dbReference type="Proteomes" id="UP000644192"/>
    </source>
</evidence>
<gene>
    <name evidence="2" type="ORF">GUL26_30160</name>
</gene>
<organism evidence="2 3">
    <name type="scientific">Pseudomonas aeruginosa</name>
    <dbReference type="NCBI Taxonomy" id="287"/>
    <lineage>
        <taxon>Bacteria</taxon>
        <taxon>Pseudomonadati</taxon>
        <taxon>Pseudomonadota</taxon>
        <taxon>Gammaproteobacteria</taxon>
        <taxon>Pseudomonadales</taxon>
        <taxon>Pseudomonadaceae</taxon>
        <taxon>Pseudomonas</taxon>
    </lineage>
</organism>
<evidence type="ECO:0000256" key="1">
    <source>
        <dbReference type="SAM" id="SignalP"/>
    </source>
</evidence>
<proteinExistence type="predicted"/>
<dbReference type="RefSeq" id="WP_034073454.1">
    <property type="nucleotide sequence ID" value="NZ_CP187275.1"/>
</dbReference>
<feature type="chain" id="PRO_5025458416" description="Secreted protein" evidence="1">
    <location>
        <begin position="25"/>
        <end position="114"/>
    </location>
</feature>
<protein>
    <recommendedName>
        <fullName evidence="4">Secreted protein</fullName>
    </recommendedName>
</protein>
<keyword evidence="1" id="KW-0732">Signal</keyword>
<accession>A0A6B1YF82</accession>
<evidence type="ECO:0000313" key="2">
    <source>
        <dbReference type="EMBL" id="MZZ16535.1"/>
    </source>
</evidence>
<dbReference type="AlphaFoldDB" id="A0A6B1YF82"/>
<comment type="caution">
    <text evidence="2">The sequence shown here is derived from an EMBL/GenBank/DDBJ whole genome shotgun (WGS) entry which is preliminary data.</text>
</comment>
<feature type="signal peptide" evidence="1">
    <location>
        <begin position="1"/>
        <end position="24"/>
    </location>
</feature>
<evidence type="ECO:0008006" key="4">
    <source>
        <dbReference type="Google" id="ProtNLM"/>
    </source>
</evidence>
<dbReference type="Proteomes" id="UP000644192">
    <property type="component" value="Unassembled WGS sequence"/>
</dbReference>
<dbReference type="EMBL" id="WXZT01000029">
    <property type="protein sequence ID" value="MZZ16535.1"/>
    <property type="molecule type" value="Genomic_DNA"/>
</dbReference>
<sequence length="114" mass="12247">MGKNILLALPLLLIAMVTSPAVIADNGTLPECAVNAAQASDVELALFQALMHYELGEPPRAVPCAFYERSAAALSSSLSSQKGDRWAAVSLFLRGRVVTDDPAVKRVRAFYENK</sequence>
<name>A0A6B1YF82_PSEAI</name>